<dbReference type="Gene3D" id="3.30.70.80">
    <property type="entry name" value="Peptidase S8 propeptide/proteinase inhibitor I9"/>
    <property type="match status" value="1"/>
</dbReference>
<name>A0A835Q8E3_VANPL</name>
<dbReference type="InterPro" id="IPR015500">
    <property type="entry name" value="Peptidase_S8_subtilisin-rel"/>
</dbReference>
<dbReference type="PROSITE" id="PS51892">
    <property type="entry name" value="SUBTILASE"/>
    <property type="match status" value="1"/>
</dbReference>
<evidence type="ECO:0000256" key="10">
    <source>
        <dbReference type="RuleBase" id="RU003355"/>
    </source>
</evidence>
<evidence type="ECO:0000259" key="14">
    <source>
        <dbReference type="Pfam" id="PF17766"/>
    </source>
</evidence>
<evidence type="ECO:0000256" key="4">
    <source>
        <dbReference type="ARBA" id="ARBA00022729"/>
    </source>
</evidence>
<dbReference type="PROSITE" id="PS00137">
    <property type="entry name" value="SUBTILASE_HIS"/>
    <property type="match status" value="1"/>
</dbReference>
<evidence type="ECO:0000259" key="13">
    <source>
        <dbReference type="Pfam" id="PF05922"/>
    </source>
</evidence>
<comment type="caution">
    <text evidence="15">The sequence shown here is derived from an EMBL/GenBank/DDBJ whole genome shotgun (WGS) entry which is preliminary data.</text>
</comment>
<keyword evidence="7" id="KW-0325">Glycoprotein</keyword>
<comment type="subcellular location">
    <subcellularLocation>
        <location evidence="1">Secreted</location>
    </subcellularLocation>
</comment>
<keyword evidence="6 9" id="KW-0720">Serine protease</keyword>
<evidence type="ECO:0000256" key="11">
    <source>
        <dbReference type="SAM" id="SignalP"/>
    </source>
</evidence>
<dbReference type="GO" id="GO:0006508">
    <property type="term" value="P:proteolysis"/>
    <property type="evidence" value="ECO:0007669"/>
    <property type="project" value="UniProtKB-KW"/>
</dbReference>
<dbReference type="CDD" id="cd04852">
    <property type="entry name" value="Peptidases_S8_3"/>
    <property type="match status" value="1"/>
</dbReference>
<dbReference type="CDD" id="cd02120">
    <property type="entry name" value="PA_subtilisin_like"/>
    <property type="match status" value="1"/>
</dbReference>
<evidence type="ECO:0000256" key="1">
    <source>
        <dbReference type="ARBA" id="ARBA00004613"/>
    </source>
</evidence>
<dbReference type="Gene3D" id="2.60.40.2310">
    <property type="match status" value="1"/>
</dbReference>
<feature type="active site" description="Charge relay system" evidence="8 9">
    <location>
        <position position="162"/>
    </location>
</feature>
<feature type="chain" id="PRO_5032778852" evidence="11">
    <location>
        <begin position="21"/>
        <end position="767"/>
    </location>
</feature>
<evidence type="ECO:0000256" key="6">
    <source>
        <dbReference type="ARBA" id="ARBA00022825"/>
    </source>
</evidence>
<dbReference type="InterPro" id="IPR000209">
    <property type="entry name" value="Peptidase_S8/S53_dom"/>
</dbReference>
<dbReference type="Pfam" id="PF00082">
    <property type="entry name" value="Peptidase_S8"/>
    <property type="match status" value="1"/>
</dbReference>
<keyword evidence="5 9" id="KW-0378">Hydrolase</keyword>
<keyword evidence="4 11" id="KW-0732">Signal</keyword>
<dbReference type="AlphaFoldDB" id="A0A835Q8E3"/>
<dbReference type="Pfam" id="PF05922">
    <property type="entry name" value="Inhibitor_I9"/>
    <property type="match status" value="1"/>
</dbReference>
<dbReference type="PRINTS" id="PR00723">
    <property type="entry name" value="SUBTILISIN"/>
</dbReference>
<reference evidence="15 16" key="1">
    <citation type="journal article" date="2020" name="Nat. Food">
        <title>A phased Vanilla planifolia genome enables genetic improvement of flavour and production.</title>
        <authorList>
            <person name="Hasing T."/>
            <person name="Tang H."/>
            <person name="Brym M."/>
            <person name="Khazi F."/>
            <person name="Huang T."/>
            <person name="Chambers A.H."/>
        </authorList>
    </citation>
    <scope>NUCLEOTIDE SEQUENCE [LARGE SCALE GENOMIC DNA]</scope>
    <source>
        <tissue evidence="15">Leaf</tissue>
    </source>
</reference>
<organism evidence="15 16">
    <name type="scientific">Vanilla planifolia</name>
    <name type="common">Vanilla</name>
    <dbReference type="NCBI Taxonomy" id="51239"/>
    <lineage>
        <taxon>Eukaryota</taxon>
        <taxon>Viridiplantae</taxon>
        <taxon>Streptophyta</taxon>
        <taxon>Embryophyta</taxon>
        <taxon>Tracheophyta</taxon>
        <taxon>Spermatophyta</taxon>
        <taxon>Magnoliopsida</taxon>
        <taxon>Liliopsida</taxon>
        <taxon>Asparagales</taxon>
        <taxon>Orchidaceae</taxon>
        <taxon>Vanilloideae</taxon>
        <taxon>Vanilleae</taxon>
        <taxon>Vanilla</taxon>
    </lineage>
</organism>
<feature type="domain" description="Inhibitor I9" evidence="13">
    <location>
        <begin position="48"/>
        <end position="124"/>
    </location>
</feature>
<evidence type="ECO:0000259" key="12">
    <source>
        <dbReference type="Pfam" id="PF00082"/>
    </source>
</evidence>
<dbReference type="InterPro" id="IPR023827">
    <property type="entry name" value="Peptidase_S8_Asp-AS"/>
</dbReference>
<dbReference type="OrthoDB" id="414463at2759"/>
<dbReference type="Gene3D" id="3.50.30.30">
    <property type="match status" value="1"/>
</dbReference>
<proteinExistence type="inferred from homology"/>
<dbReference type="InterPro" id="IPR041469">
    <property type="entry name" value="Subtilisin-like_FN3"/>
</dbReference>
<dbReference type="InterPro" id="IPR037045">
    <property type="entry name" value="S8pro/Inhibitor_I9_sf"/>
</dbReference>
<dbReference type="PANTHER" id="PTHR10795">
    <property type="entry name" value="PROPROTEIN CONVERTASE SUBTILISIN/KEXIN"/>
    <property type="match status" value="1"/>
</dbReference>
<dbReference type="Pfam" id="PF17766">
    <property type="entry name" value="fn3_6"/>
    <property type="match status" value="1"/>
</dbReference>
<feature type="domain" description="Peptidase S8/S53" evidence="12">
    <location>
        <begin position="153"/>
        <end position="593"/>
    </location>
</feature>
<gene>
    <name evidence="15" type="ORF">HPP92_017646</name>
</gene>
<dbReference type="PROSITE" id="PS00136">
    <property type="entry name" value="SUBTILASE_ASP"/>
    <property type="match status" value="1"/>
</dbReference>
<dbReference type="SUPFAM" id="SSF52743">
    <property type="entry name" value="Subtilisin-like"/>
    <property type="match status" value="1"/>
</dbReference>
<dbReference type="InterPro" id="IPR034197">
    <property type="entry name" value="Peptidases_S8_3"/>
</dbReference>
<dbReference type="InterPro" id="IPR036852">
    <property type="entry name" value="Peptidase_S8/S53_dom_sf"/>
</dbReference>
<dbReference type="InterPro" id="IPR022398">
    <property type="entry name" value="Peptidase_S8_His-AS"/>
</dbReference>
<dbReference type="InterPro" id="IPR010259">
    <property type="entry name" value="S8pro/Inhibitor_I9"/>
</dbReference>
<accession>A0A835Q8E3</accession>
<dbReference type="EMBL" id="JADCNL010000009">
    <property type="protein sequence ID" value="KAG0466066.1"/>
    <property type="molecule type" value="Genomic_DNA"/>
</dbReference>
<evidence type="ECO:0000256" key="9">
    <source>
        <dbReference type="PROSITE-ProRule" id="PRU01240"/>
    </source>
</evidence>
<comment type="similarity">
    <text evidence="2 9 10">Belongs to the peptidase S8 family.</text>
</comment>
<sequence>MSMANLFLLIKFLFFFASHPIPFLVVAHGSPWSFVNEGGGIDPTKTPVFIVHVEKTRNARFTRFGELKNWYMSFLPNATLDSGEPRMVYSYRTVIRGFAARLTDEEAEDMEEIPGFITAYREQEHTASTTYTPTFLGLKGTASKTLWFDSSMGAGQIIGVVDTGIDPYHASFNDAGMPPPPVKWSGKCFWTNTRTCNNKILGAVAFRHRTYANPEDNDGHGTHVASTAAGNFVSNANVLQQAAGTASGMAPLAHLAIYKVLFVGPDGRSVGTDADILAGIEQAIRDQVDILQMSLGSARRAMAQSAVAIGSFAAITKGIVPCAAFGNDGPTASVLANDAPWILTVGASTVDRKIVASVTLGSGTVLAGESAYQPASFPSKQLPLSFPYKFLKTFESKGCILTELQKLNLQGKIAMCYRSSIADYDRGRNVLNVGGSGMILLNPFWQGNTTNAYEHALPASHLNGTGSKLLIDYYMNSANPTASISFSGTQFGINPAPAVAVFSSRGPSFTNGGIIKPDVIAPGVNILAAWPRPVGPIGGAHFNFLSGTSMATPHVSGIVALLRNKHPNWPPAVIKSALMTTAYTLDSVGNPITDDFLGVAASVFAMGSGHVDPEAANDPGLVYELYPYDYVHYLCGYYRDDAAVSSIVQGPVQCARVRAIAPEQLNYPSFGVTLGGTTVVTLTRRVTNVGEAGDAYNVYVDEPDGVRVDVIPSRLQFSQVGEVLSYDVKFSLTGAIPTPVVGEVKEGRLSWISGKHLVGSPIAVTIV</sequence>
<dbReference type="GO" id="GO:0005576">
    <property type="term" value="C:extracellular region"/>
    <property type="evidence" value="ECO:0007669"/>
    <property type="project" value="UniProtKB-SubCell"/>
</dbReference>
<keyword evidence="3 9" id="KW-0645">Protease</keyword>
<feature type="signal peptide" evidence="11">
    <location>
        <begin position="1"/>
        <end position="20"/>
    </location>
</feature>
<dbReference type="Gene3D" id="3.40.50.200">
    <property type="entry name" value="Peptidase S8/S53 domain"/>
    <property type="match status" value="1"/>
</dbReference>
<feature type="domain" description="Subtilisin-like protease fibronectin type-III" evidence="14">
    <location>
        <begin position="664"/>
        <end position="764"/>
    </location>
</feature>
<evidence type="ECO:0000256" key="8">
    <source>
        <dbReference type="PIRSR" id="PIRSR615500-1"/>
    </source>
</evidence>
<dbReference type="InterPro" id="IPR045051">
    <property type="entry name" value="SBT"/>
</dbReference>
<evidence type="ECO:0000313" key="16">
    <source>
        <dbReference type="Proteomes" id="UP000636800"/>
    </source>
</evidence>
<dbReference type="Proteomes" id="UP000636800">
    <property type="component" value="Unassembled WGS sequence"/>
</dbReference>
<dbReference type="InterPro" id="IPR023828">
    <property type="entry name" value="Peptidase_S8_Ser-AS"/>
</dbReference>
<keyword evidence="16" id="KW-1185">Reference proteome</keyword>
<feature type="active site" description="Charge relay system" evidence="8 9">
    <location>
        <position position="220"/>
    </location>
</feature>
<dbReference type="GO" id="GO:0004252">
    <property type="term" value="F:serine-type endopeptidase activity"/>
    <property type="evidence" value="ECO:0007669"/>
    <property type="project" value="UniProtKB-UniRule"/>
</dbReference>
<evidence type="ECO:0000256" key="7">
    <source>
        <dbReference type="ARBA" id="ARBA00023180"/>
    </source>
</evidence>
<dbReference type="PROSITE" id="PS00138">
    <property type="entry name" value="SUBTILASE_SER"/>
    <property type="match status" value="1"/>
</dbReference>
<protein>
    <submittedName>
        <fullName evidence="15">Uncharacterized protein</fullName>
    </submittedName>
</protein>
<evidence type="ECO:0000256" key="3">
    <source>
        <dbReference type="ARBA" id="ARBA00022670"/>
    </source>
</evidence>
<evidence type="ECO:0000256" key="2">
    <source>
        <dbReference type="ARBA" id="ARBA00011073"/>
    </source>
</evidence>
<evidence type="ECO:0000256" key="5">
    <source>
        <dbReference type="ARBA" id="ARBA00022801"/>
    </source>
</evidence>
<evidence type="ECO:0000313" key="15">
    <source>
        <dbReference type="EMBL" id="KAG0466066.1"/>
    </source>
</evidence>
<feature type="active site" description="Charge relay system" evidence="8 9">
    <location>
        <position position="549"/>
    </location>
</feature>